<organism evidence="2">
    <name type="scientific">Serpula lacrymans var. lacrymans (strain S7.3)</name>
    <name type="common">Dry rot fungus</name>
    <dbReference type="NCBI Taxonomy" id="936435"/>
    <lineage>
        <taxon>Eukaryota</taxon>
        <taxon>Fungi</taxon>
        <taxon>Dikarya</taxon>
        <taxon>Basidiomycota</taxon>
        <taxon>Agaricomycotina</taxon>
        <taxon>Agaricomycetes</taxon>
        <taxon>Agaricomycetidae</taxon>
        <taxon>Boletales</taxon>
        <taxon>Coniophorineae</taxon>
        <taxon>Serpulaceae</taxon>
        <taxon>Serpula</taxon>
    </lineage>
</organism>
<dbReference type="STRING" id="936435.F8Q0E2"/>
<evidence type="ECO:0000313" key="1">
    <source>
        <dbReference type="EMBL" id="EGN98592.1"/>
    </source>
</evidence>
<dbReference type="InParanoid" id="F8Q0E2"/>
<dbReference type="AlphaFoldDB" id="F8Q0E2"/>
<dbReference type="Gene3D" id="2.60.120.260">
    <property type="entry name" value="Galactose-binding domain-like"/>
    <property type="match status" value="1"/>
</dbReference>
<dbReference type="Proteomes" id="UP000008063">
    <property type="component" value="Unassembled WGS sequence"/>
</dbReference>
<accession>F8Q0E2</accession>
<name>F8Q0E2_SERL3</name>
<sequence>MGGTLTFTNVDGGTTGGTKLVSLDYINADYTFTNTACSNCRNAWVSVNGGEAVQVQMPISGQSWDIKFSGYYVGLSDFIPGANNTVEFSNPNNAWAPDMVGLGVQTEL</sequence>
<keyword evidence="2" id="KW-1185">Reference proteome</keyword>
<dbReference type="EMBL" id="GL945481">
    <property type="protein sequence ID" value="EGN98592.1"/>
    <property type="molecule type" value="Genomic_DNA"/>
</dbReference>
<proteinExistence type="predicted"/>
<evidence type="ECO:0000313" key="2">
    <source>
        <dbReference type="Proteomes" id="UP000008063"/>
    </source>
</evidence>
<dbReference type="HOGENOM" id="CLU_2432821_0_0_1"/>
<protein>
    <submittedName>
        <fullName evidence="1">Carbohydrate-binding module family 35 protein</fullName>
    </submittedName>
</protein>
<gene>
    <name evidence="1" type="ORF">SERLA73DRAFT_183675</name>
</gene>
<reference evidence="2" key="1">
    <citation type="journal article" date="2011" name="Science">
        <title>The plant cell wall-decomposing machinery underlies the functional diversity of forest fungi.</title>
        <authorList>
            <person name="Eastwood D.C."/>
            <person name="Floudas D."/>
            <person name="Binder M."/>
            <person name="Majcherczyk A."/>
            <person name="Schneider P."/>
            <person name="Aerts A."/>
            <person name="Asiegbu F.O."/>
            <person name="Baker S.E."/>
            <person name="Barry K."/>
            <person name="Bendiksby M."/>
            <person name="Blumentritt M."/>
            <person name="Coutinho P.M."/>
            <person name="Cullen D."/>
            <person name="de Vries R.P."/>
            <person name="Gathman A."/>
            <person name="Goodell B."/>
            <person name="Henrissat B."/>
            <person name="Ihrmark K."/>
            <person name="Kauserud H."/>
            <person name="Kohler A."/>
            <person name="LaButti K."/>
            <person name="Lapidus A."/>
            <person name="Lavin J.L."/>
            <person name="Lee Y.-H."/>
            <person name="Lindquist E."/>
            <person name="Lilly W."/>
            <person name="Lucas S."/>
            <person name="Morin E."/>
            <person name="Murat C."/>
            <person name="Oguiza J.A."/>
            <person name="Park J."/>
            <person name="Pisabarro A.G."/>
            <person name="Riley R."/>
            <person name="Rosling A."/>
            <person name="Salamov A."/>
            <person name="Schmidt O."/>
            <person name="Schmutz J."/>
            <person name="Skrede I."/>
            <person name="Stenlid J."/>
            <person name="Wiebenga A."/>
            <person name="Xie X."/>
            <person name="Kuees U."/>
            <person name="Hibbett D.S."/>
            <person name="Hoffmeister D."/>
            <person name="Hoegberg N."/>
            <person name="Martin F."/>
            <person name="Grigoriev I.V."/>
            <person name="Watkinson S.C."/>
        </authorList>
    </citation>
    <scope>NUCLEOTIDE SEQUENCE [LARGE SCALE GENOMIC DNA]</scope>
    <source>
        <strain evidence="2">strain S7.3</strain>
    </source>
</reference>